<dbReference type="KEGG" id="aex:Astex_0247"/>
<dbReference type="Gene3D" id="3.40.50.300">
    <property type="entry name" value="P-loop containing nucleotide triphosphate hydrolases"/>
    <property type="match status" value="1"/>
</dbReference>
<protein>
    <recommendedName>
        <fullName evidence="3">Sulfotransferase</fullName>
    </recommendedName>
</protein>
<evidence type="ECO:0000313" key="1">
    <source>
        <dbReference type="EMBL" id="ADU11947.1"/>
    </source>
</evidence>
<organism evidence="1 2">
    <name type="scientific">Asticcacaulis excentricus (strain ATCC 15261 / DSM 4724 / KCTC 12464 / NCIMB 9791 / VKM B-1370 / CB 48)</name>
    <dbReference type="NCBI Taxonomy" id="573065"/>
    <lineage>
        <taxon>Bacteria</taxon>
        <taxon>Pseudomonadati</taxon>
        <taxon>Pseudomonadota</taxon>
        <taxon>Alphaproteobacteria</taxon>
        <taxon>Caulobacterales</taxon>
        <taxon>Caulobacteraceae</taxon>
        <taxon>Asticcacaulis</taxon>
    </lineage>
</organism>
<proteinExistence type="predicted"/>
<reference evidence="2" key="1">
    <citation type="submission" date="2010-12" db="EMBL/GenBank/DDBJ databases">
        <title>Complete sequence of chromosome 1 of Asticcacaulis excentricus CB 48.</title>
        <authorList>
            <consortium name="US DOE Joint Genome Institute"/>
            <person name="Lucas S."/>
            <person name="Copeland A."/>
            <person name="Lapidus A."/>
            <person name="Cheng J.-F."/>
            <person name="Bruce D."/>
            <person name="Goodwin L."/>
            <person name="Pitluck S."/>
            <person name="Teshima H."/>
            <person name="Davenport K."/>
            <person name="Detter J.C."/>
            <person name="Han C."/>
            <person name="Tapia R."/>
            <person name="Land M."/>
            <person name="Hauser L."/>
            <person name="Jeffries C."/>
            <person name="Kyrpides N."/>
            <person name="Ivanova N."/>
            <person name="Ovchinnikova G."/>
            <person name="Brun Y.V."/>
            <person name="Woyke T."/>
        </authorList>
    </citation>
    <scope>NUCLEOTIDE SEQUENCE [LARGE SCALE GENOMIC DNA]</scope>
    <source>
        <strain evidence="2">ATCC 15261 / DSM 4724 / KCTC 12464 / NCIMB 9791 / VKM B-1370 / CB 48</strain>
    </source>
</reference>
<dbReference type="STRING" id="573065.Astex_0247"/>
<dbReference type="RefSeq" id="WP_013477781.1">
    <property type="nucleotide sequence ID" value="NC_014816.1"/>
</dbReference>
<dbReference type="HOGENOM" id="CLU_887539_0_0_5"/>
<dbReference type="OrthoDB" id="7366131at2"/>
<sequence length="313" mass="35523">MDYNEVVYKIQNALPGPEGKFQSEVKEIVKILSTDNVQCLMAFPPKVAGTFLRTVVTNLLSINYNSFLSRGAFANECLLHDLYFPSILKQHIVREERPLAAVMHLHLYPSSHTVEIAEMFEIPIVIGTRNIYDTLLSAKNMCDARHPDEVDGASELGTPWHELSEETRRYMLVHVMPARYARFYGAWLRYAHSCVERGAPAPLWLRYRDLIDQPVSLISELMRHIDPGHTYPEALISEVNERVKALKSSVRINVGIEGRGEAFFTSEEKRVIYSVMKTAGEETLLSLGVLSPLNRNLQPVYSDREEPCQAVSC</sequence>
<evidence type="ECO:0008006" key="3">
    <source>
        <dbReference type="Google" id="ProtNLM"/>
    </source>
</evidence>
<dbReference type="InterPro" id="IPR027417">
    <property type="entry name" value="P-loop_NTPase"/>
</dbReference>
<gene>
    <name evidence="1" type="ordered locus">Astex_0247</name>
</gene>
<evidence type="ECO:0000313" key="2">
    <source>
        <dbReference type="Proteomes" id="UP000001492"/>
    </source>
</evidence>
<name>E8RPA1_ASTEC</name>
<dbReference type="AlphaFoldDB" id="E8RPA1"/>
<keyword evidence="2" id="KW-1185">Reference proteome</keyword>
<dbReference type="EMBL" id="CP002395">
    <property type="protein sequence ID" value="ADU11947.1"/>
    <property type="molecule type" value="Genomic_DNA"/>
</dbReference>
<accession>E8RPA1</accession>
<dbReference type="Proteomes" id="UP000001492">
    <property type="component" value="Chromosome 1"/>
</dbReference>
<dbReference type="SUPFAM" id="SSF52540">
    <property type="entry name" value="P-loop containing nucleoside triphosphate hydrolases"/>
    <property type="match status" value="1"/>
</dbReference>